<keyword evidence="1" id="KW-0472">Membrane</keyword>
<dbReference type="Proteomes" id="UP000257039">
    <property type="component" value="Unassembled WGS sequence"/>
</dbReference>
<evidence type="ECO:0000256" key="1">
    <source>
        <dbReference type="SAM" id="Phobius"/>
    </source>
</evidence>
<evidence type="ECO:0008006" key="4">
    <source>
        <dbReference type="Google" id="ProtNLM"/>
    </source>
</evidence>
<comment type="caution">
    <text evidence="2">The sequence shown here is derived from an EMBL/GenBank/DDBJ whole genome shotgun (WGS) entry which is preliminary data.</text>
</comment>
<protein>
    <recommendedName>
        <fullName evidence="4">Cxxc_20_cxxc protein</fullName>
    </recommendedName>
</protein>
<accession>A0A4P9VLB4</accession>
<name>A0A4P9VLB4_9GAMM</name>
<keyword evidence="3" id="KW-1185">Reference proteome</keyword>
<dbReference type="RefSeq" id="WP_094787296.1">
    <property type="nucleotide sequence ID" value="NZ_NDXW01000001.1"/>
</dbReference>
<reference evidence="2 3" key="1">
    <citation type="submission" date="2017-04" db="EMBL/GenBank/DDBJ databases">
        <title>Draft genome sequence of Zooshikella ganghwensis VG4 isolated from Red Sea sediments.</title>
        <authorList>
            <person name="Rehman Z."/>
            <person name="Alam I."/>
            <person name="Kamau A."/>
            <person name="Bajic V."/>
            <person name="Leiknes T."/>
        </authorList>
    </citation>
    <scope>NUCLEOTIDE SEQUENCE [LARGE SCALE GENOMIC DNA]</scope>
    <source>
        <strain evidence="2 3">VG4</strain>
    </source>
</reference>
<feature type="transmembrane region" description="Helical" evidence="1">
    <location>
        <begin position="36"/>
        <end position="56"/>
    </location>
</feature>
<keyword evidence="1" id="KW-0812">Transmembrane</keyword>
<organism evidence="2 3">
    <name type="scientific">Zooshikella ganghwensis</name>
    <dbReference type="NCBI Taxonomy" id="202772"/>
    <lineage>
        <taxon>Bacteria</taxon>
        <taxon>Pseudomonadati</taxon>
        <taxon>Pseudomonadota</taxon>
        <taxon>Gammaproteobacteria</taxon>
        <taxon>Oceanospirillales</taxon>
        <taxon>Zooshikellaceae</taxon>
        <taxon>Zooshikella</taxon>
    </lineage>
</organism>
<dbReference type="AlphaFoldDB" id="A0A4P9VLB4"/>
<sequence>MKISCPNCHKKLSLFEVKNNFKCKECQSNLKSNTTFAALTPLIIGGFVATPISEMFFDKSLYVYGLDLLIVFVIFLLTWPILLKIKLRE</sequence>
<feature type="transmembrane region" description="Helical" evidence="1">
    <location>
        <begin position="62"/>
        <end position="83"/>
    </location>
</feature>
<evidence type="ECO:0000313" key="2">
    <source>
        <dbReference type="EMBL" id="RDH44083.1"/>
    </source>
</evidence>
<keyword evidence="1" id="KW-1133">Transmembrane helix</keyword>
<proteinExistence type="predicted"/>
<evidence type="ECO:0000313" key="3">
    <source>
        <dbReference type="Proteomes" id="UP000257039"/>
    </source>
</evidence>
<dbReference type="EMBL" id="NDXW01000001">
    <property type="protein sequence ID" value="RDH44083.1"/>
    <property type="molecule type" value="Genomic_DNA"/>
</dbReference>
<gene>
    <name evidence="2" type="ORF">B9G39_11835</name>
</gene>